<dbReference type="PANTHER" id="PTHR33232">
    <property type="entry name" value="PROTEIN SIEVE ELEMENT OCCLUSION B-LIKE"/>
    <property type="match status" value="1"/>
</dbReference>
<evidence type="ECO:0000313" key="3">
    <source>
        <dbReference type="EMBL" id="KAK9991909.1"/>
    </source>
</evidence>
<evidence type="ECO:0000259" key="1">
    <source>
        <dbReference type="Pfam" id="PF14576"/>
    </source>
</evidence>
<dbReference type="AlphaFoldDB" id="A0AAW2C4K3"/>
<feature type="domain" description="Sieve element occlusion C-terminal" evidence="2">
    <location>
        <begin position="494"/>
        <end position="693"/>
    </location>
</feature>
<dbReference type="InterPro" id="IPR039299">
    <property type="entry name" value="SEOA"/>
</dbReference>
<evidence type="ECO:0000313" key="4">
    <source>
        <dbReference type="Proteomes" id="UP001459277"/>
    </source>
</evidence>
<name>A0AAW2C4K3_9ROSI</name>
<organism evidence="3 4">
    <name type="scientific">Lithocarpus litseifolius</name>
    <dbReference type="NCBI Taxonomy" id="425828"/>
    <lineage>
        <taxon>Eukaryota</taxon>
        <taxon>Viridiplantae</taxon>
        <taxon>Streptophyta</taxon>
        <taxon>Embryophyta</taxon>
        <taxon>Tracheophyta</taxon>
        <taxon>Spermatophyta</taxon>
        <taxon>Magnoliopsida</taxon>
        <taxon>eudicotyledons</taxon>
        <taxon>Gunneridae</taxon>
        <taxon>Pentapetalae</taxon>
        <taxon>rosids</taxon>
        <taxon>fabids</taxon>
        <taxon>Fagales</taxon>
        <taxon>Fagaceae</taxon>
        <taxon>Lithocarpus</taxon>
    </lineage>
</organism>
<dbReference type="InterPro" id="IPR027944">
    <property type="entry name" value="SEO_C"/>
</dbReference>
<evidence type="ECO:0000259" key="2">
    <source>
        <dbReference type="Pfam" id="PF14577"/>
    </source>
</evidence>
<dbReference type="GO" id="GO:0010088">
    <property type="term" value="P:phloem development"/>
    <property type="evidence" value="ECO:0007669"/>
    <property type="project" value="InterPro"/>
</dbReference>
<keyword evidence="4" id="KW-1185">Reference proteome</keyword>
<dbReference type="Proteomes" id="UP001459277">
    <property type="component" value="Unassembled WGS sequence"/>
</dbReference>
<dbReference type="EMBL" id="JAZDWU010000009">
    <property type="protein sequence ID" value="KAK9991909.1"/>
    <property type="molecule type" value="Genomic_DNA"/>
</dbReference>
<reference evidence="3 4" key="1">
    <citation type="submission" date="2024-01" db="EMBL/GenBank/DDBJ databases">
        <title>A telomere-to-telomere, gap-free genome of sweet tea (Lithocarpus litseifolius).</title>
        <authorList>
            <person name="Zhou J."/>
        </authorList>
    </citation>
    <scope>NUCLEOTIDE SEQUENCE [LARGE SCALE GENOMIC DNA]</scope>
    <source>
        <strain evidence="3">Zhou-2022a</strain>
        <tissue evidence="3">Leaf</tissue>
    </source>
</reference>
<sequence>MTSNALGSSQQSNKGGLSLFTLSEQEILNQIYSTHVHDDEKFDVESLFIIVENVLKRATVVVDNVVLKRGDHDDSWVFPGTQVLRYVLRGQPNKKQGTQATVEDLEEKAPKASFSPPICVLKNISCEMQCKAPGEEIAHKTALTILNKLSNYSWDTKAVLTLAAFALDYGEFWQIAQAPASDQLAKSVGTLRRVPILLKRPTLQKHRQSLIELNNVIKATLEVIECIFELEKLSNYDTKDVPALSTGVEHIPVDVYWAIVTVVASTTQFCCLINDEYKKPELSPFFQKLNYIVTKLKRQTTIIKQQIEVTEAYWKLVKLFRTPTEIMEIFKGLIYTKDNVQPLIDGSTKKPVSIEVLKRKNVLLFISSLDISDDDISILRPIHDTIKKEDQYKIIWIPIVDEWTDDSKKKFEILRSKMPWYVVQYYSPIAGIRFVKEKWNFTGKPSVVVLNPQGKVECENALHMIRVWGIKAFPFTITREETLTTSGEWIGSIGARIHPNIENWIKDQKYIFFYGGKDNEWIQQFTKRATAIANDPVIKEAKISIELLCIGKGSKGEDNLGILGRFWTGIESLFISKSQRKTDTDAVALEIQKLLSYKNESGWVVLSKGSTVALSGHGTTILKVLEDFDKWKEVVREKGFESTFKEYHNKVLHTAHICCRIDIPKASGKIPENMKCPDCPRVMETYISFKCCHIDGAANGLH</sequence>
<feature type="domain" description="Sieve element occlusion N-terminal" evidence="1">
    <location>
        <begin position="23"/>
        <end position="323"/>
    </location>
</feature>
<protein>
    <submittedName>
        <fullName evidence="3">Uncharacterized protein</fullName>
    </submittedName>
</protein>
<proteinExistence type="predicted"/>
<gene>
    <name evidence="3" type="ORF">SO802_026894</name>
</gene>
<accession>A0AAW2C4K3</accession>
<dbReference type="PANTHER" id="PTHR33232:SF18">
    <property type="entry name" value="PROTEIN SIEVE ELEMENT OCCLUSION B-LIKE"/>
    <property type="match status" value="1"/>
</dbReference>
<dbReference type="Gene3D" id="3.40.30.10">
    <property type="entry name" value="Glutaredoxin"/>
    <property type="match status" value="1"/>
</dbReference>
<dbReference type="Pfam" id="PF14576">
    <property type="entry name" value="SEO_N"/>
    <property type="match status" value="1"/>
</dbReference>
<dbReference type="Pfam" id="PF14577">
    <property type="entry name" value="SEO_C"/>
    <property type="match status" value="1"/>
</dbReference>
<comment type="caution">
    <text evidence="3">The sequence shown here is derived from an EMBL/GenBank/DDBJ whole genome shotgun (WGS) entry which is preliminary data.</text>
</comment>
<dbReference type="InterPro" id="IPR027942">
    <property type="entry name" value="SEO_N"/>
</dbReference>